<protein>
    <recommendedName>
        <fullName evidence="3">SnoaL-like protein</fullName>
    </recommendedName>
</protein>
<dbReference type="AlphaFoldDB" id="A0A4R6US05"/>
<keyword evidence="2" id="KW-1185">Reference proteome</keyword>
<organism evidence="1 2">
    <name type="scientific">Actinomycetospora succinea</name>
    <dbReference type="NCBI Taxonomy" id="663603"/>
    <lineage>
        <taxon>Bacteria</taxon>
        <taxon>Bacillati</taxon>
        <taxon>Actinomycetota</taxon>
        <taxon>Actinomycetes</taxon>
        <taxon>Pseudonocardiales</taxon>
        <taxon>Pseudonocardiaceae</taxon>
        <taxon>Actinomycetospora</taxon>
    </lineage>
</organism>
<accession>A0A4R6US05</accession>
<evidence type="ECO:0000313" key="2">
    <source>
        <dbReference type="Proteomes" id="UP000295705"/>
    </source>
</evidence>
<dbReference type="InterPro" id="IPR032710">
    <property type="entry name" value="NTF2-like_dom_sf"/>
</dbReference>
<sequence>MVSPLYGRLPAARFSPELFADSSPSSTELRRVYVDPVDDQEVALAFHYAWVLGDGTPAPFDVVDLVTLTDDRDRIARLTICYDTAPLRASWERVAAGGTDPAGSDAVGGRG</sequence>
<reference evidence="1 2" key="1">
    <citation type="submission" date="2019-03" db="EMBL/GenBank/DDBJ databases">
        <title>Genomic Encyclopedia of Type Strains, Phase IV (KMG-IV): sequencing the most valuable type-strain genomes for metagenomic binning, comparative biology and taxonomic classification.</title>
        <authorList>
            <person name="Goeker M."/>
        </authorList>
    </citation>
    <scope>NUCLEOTIDE SEQUENCE [LARGE SCALE GENOMIC DNA]</scope>
    <source>
        <strain evidence="1 2">DSM 45775</strain>
    </source>
</reference>
<gene>
    <name evidence="1" type="ORF">EV188_110104</name>
</gene>
<evidence type="ECO:0000313" key="1">
    <source>
        <dbReference type="EMBL" id="TDQ50108.1"/>
    </source>
</evidence>
<evidence type="ECO:0008006" key="3">
    <source>
        <dbReference type="Google" id="ProtNLM"/>
    </source>
</evidence>
<name>A0A4R6US05_9PSEU</name>
<comment type="caution">
    <text evidence="1">The sequence shown here is derived from an EMBL/GenBank/DDBJ whole genome shotgun (WGS) entry which is preliminary data.</text>
</comment>
<dbReference type="Gene3D" id="3.10.450.50">
    <property type="match status" value="1"/>
</dbReference>
<proteinExistence type="predicted"/>
<dbReference type="SUPFAM" id="SSF54427">
    <property type="entry name" value="NTF2-like"/>
    <property type="match status" value="1"/>
</dbReference>
<dbReference type="Proteomes" id="UP000295705">
    <property type="component" value="Unassembled WGS sequence"/>
</dbReference>
<dbReference type="EMBL" id="SNYO01000010">
    <property type="protein sequence ID" value="TDQ50108.1"/>
    <property type="molecule type" value="Genomic_DNA"/>
</dbReference>